<accession>A0A1B0ZRB1</accession>
<evidence type="ECO:0000313" key="2">
    <source>
        <dbReference type="Proteomes" id="UP000092565"/>
    </source>
</evidence>
<organism evidence="1 2">
    <name type="scientific">Phaeobacter gallaeciensis</name>
    <dbReference type="NCBI Taxonomy" id="60890"/>
    <lineage>
        <taxon>Bacteria</taxon>
        <taxon>Pseudomonadati</taxon>
        <taxon>Pseudomonadota</taxon>
        <taxon>Alphaproteobacteria</taxon>
        <taxon>Rhodobacterales</taxon>
        <taxon>Roseobacteraceae</taxon>
        <taxon>Phaeobacter</taxon>
    </lineage>
</organism>
<dbReference type="Proteomes" id="UP000092565">
    <property type="component" value="Chromosome"/>
</dbReference>
<reference evidence="1 2" key="1">
    <citation type="submission" date="2016-04" db="EMBL/GenBank/DDBJ databases">
        <authorList>
            <person name="Evans L.H."/>
            <person name="Alamgir A."/>
            <person name="Owens N."/>
            <person name="Weber N.D."/>
            <person name="Virtaneva K."/>
            <person name="Barbian K."/>
            <person name="Babar A."/>
            <person name="Rosenke K."/>
        </authorList>
    </citation>
    <scope>NUCLEOTIDE SEQUENCE [LARGE SCALE GENOMIC DNA]</scope>
    <source>
        <strain evidence="1 2">JL2886</strain>
    </source>
</reference>
<gene>
    <name evidence="1" type="ORF">JL2886_01798</name>
</gene>
<dbReference type="AlphaFoldDB" id="A0A1B0ZRB1"/>
<protein>
    <submittedName>
        <fullName evidence="1">Uncharacterized protein</fullName>
    </submittedName>
</protein>
<name>A0A1B0ZRB1_9RHOB</name>
<sequence length="299" mass="33136">MLEDDQERTQKTLDYLNEVADNWPPLPTEHPDQSDSMAVEIAEDGRADLVASFPTEAERQDRVKRKAHDRLITALTTLWQLAGNQHYRLAEQVRQYRVHADRDFDELDMLDLYFEHEALRGVCDRRGEREGEEAFGPDLVDALERVLQLGPSLFLDNPDVEAAEARAARYAAAPQPEIQPAQDALSGAIAGTPEAFGEGIRELSQLFHDHARHLERLQSGQRDQNRNAIIVVGGFVLSQMATAPLGEAGSALVGWFLANSDTILTLAAHYGTGFEAWVTPIMMRAKEAWAGAKALLGQG</sequence>
<keyword evidence="2" id="KW-1185">Reference proteome</keyword>
<evidence type="ECO:0000313" key="1">
    <source>
        <dbReference type="EMBL" id="ANP36706.1"/>
    </source>
</evidence>
<proteinExistence type="predicted"/>
<dbReference type="EMBL" id="CP015124">
    <property type="protein sequence ID" value="ANP36706.1"/>
    <property type="molecule type" value="Genomic_DNA"/>
</dbReference>